<accession>A0ABU3M863</accession>
<sequence>MPTTPHPTQGVTTCTRCGARIRWASGPDRGQRTPLNALPSPAGNLAARSTGLGGLVVRRLDAEEPEPVDALLEWKAIAHWSSCTGGNNQQTPPPRSRPARRRPTVQPPLWGQR</sequence>
<organism evidence="2 3">
    <name type="scientific">Streptomyces justiciae</name>
    <dbReference type="NCBI Taxonomy" id="2780140"/>
    <lineage>
        <taxon>Bacteria</taxon>
        <taxon>Bacillati</taxon>
        <taxon>Actinomycetota</taxon>
        <taxon>Actinomycetes</taxon>
        <taxon>Kitasatosporales</taxon>
        <taxon>Streptomycetaceae</taxon>
        <taxon>Streptomyces</taxon>
    </lineage>
</organism>
<dbReference type="EMBL" id="JAVTLL010000045">
    <property type="protein sequence ID" value="MDT7847241.1"/>
    <property type="molecule type" value="Genomic_DNA"/>
</dbReference>
<evidence type="ECO:0000256" key="1">
    <source>
        <dbReference type="SAM" id="MobiDB-lite"/>
    </source>
</evidence>
<gene>
    <name evidence="2" type="ORF">RQC66_41615</name>
</gene>
<protein>
    <submittedName>
        <fullName evidence="2">Uncharacterized protein</fullName>
    </submittedName>
</protein>
<keyword evidence="3" id="KW-1185">Reference proteome</keyword>
<dbReference type="RefSeq" id="WP_314207438.1">
    <property type="nucleotide sequence ID" value="NZ_JAVTLL010000045.1"/>
</dbReference>
<feature type="region of interest" description="Disordered" evidence="1">
    <location>
        <begin position="82"/>
        <end position="113"/>
    </location>
</feature>
<reference evidence="3" key="1">
    <citation type="submission" date="2023-07" db="EMBL/GenBank/DDBJ databases">
        <title>Draft genome sequence of the endophytic actinobacterium Streptomyces justiciae WPN32, a potential antibiotic producer.</title>
        <authorList>
            <person name="Yasawong M."/>
            <person name="Pana W."/>
            <person name="Ganta P."/>
            <person name="Santapan N."/>
            <person name="Songngamsuk T."/>
            <person name="Phatcharaharikarn M."/>
            <person name="Kerdtoob S."/>
            <person name="Nantapong N."/>
        </authorList>
    </citation>
    <scope>NUCLEOTIDE SEQUENCE [LARGE SCALE GENOMIC DNA]</scope>
    <source>
        <strain evidence="3">WPN32</strain>
    </source>
</reference>
<evidence type="ECO:0000313" key="3">
    <source>
        <dbReference type="Proteomes" id="UP001257948"/>
    </source>
</evidence>
<name>A0ABU3M863_9ACTN</name>
<comment type="caution">
    <text evidence="2">The sequence shown here is derived from an EMBL/GenBank/DDBJ whole genome shotgun (WGS) entry which is preliminary data.</text>
</comment>
<evidence type="ECO:0000313" key="2">
    <source>
        <dbReference type="EMBL" id="MDT7847241.1"/>
    </source>
</evidence>
<dbReference type="Proteomes" id="UP001257948">
    <property type="component" value="Unassembled WGS sequence"/>
</dbReference>
<proteinExistence type="predicted"/>